<sequence>MFAGASVVYEGVGVVALGMGILGVVMFLAGLGWAMKELTLSLSPLEEETAYLDALSTHHSAKARVGRRLKIAE</sequence>
<keyword evidence="1" id="KW-0472">Membrane</keyword>
<evidence type="ECO:0000256" key="1">
    <source>
        <dbReference type="SAM" id="Phobius"/>
    </source>
</evidence>
<dbReference type="KEGG" id="ftj:FTUN_8819"/>
<dbReference type="EMBL" id="CP053452">
    <property type="protein sequence ID" value="QJX01180.1"/>
    <property type="molecule type" value="Genomic_DNA"/>
</dbReference>
<reference evidence="3" key="1">
    <citation type="submission" date="2020-05" db="EMBL/GenBank/DDBJ databases">
        <title>Frigoriglobus tundricola gen. nov., sp. nov., a psychrotolerant cellulolytic planctomycete of the family Gemmataceae with two divergent copies of 16S rRNA gene.</title>
        <authorList>
            <person name="Kulichevskaya I.S."/>
            <person name="Ivanova A.A."/>
            <person name="Naumoff D.G."/>
            <person name="Beletsky A.V."/>
            <person name="Rijpstra W.I.C."/>
            <person name="Sinninghe Damste J.S."/>
            <person name="Mardanov A.V."/>
            <person name="Ravin N.V."/>
            <person name="Dedysh S.N."/>
        </authorList>
    </citation>
    <scope>NUCLEOTIDE SEQUENCE [LARGE SCALE GENOMIC DNA]</scope>
    <source>
        <strain evidence="3">PL17</strain>
    </source>
</reference>
<organism evidence="2 3">
    <name type="scientific">Frigoriglobus tundricola</name>
    <dbReference type="NCBI Taxonomy" id="2774151"/>
    <lineage>
        <taxon>Bacteria</taxon>
        <taxon>Pseudomonadati</taxon>
        <taxon>Planctomycetota</taxon>
        <taxon>Planctomycetia</taxon>
        <taxon>Gemmatales</taxon>
        <taxon>Gemmataceae</taxon>
        <taxon>Frigoriglobus</taxon>
    </lineage>
</organism>
<protein>
    <submittedName>
        <fullName evidence="2">Uncharacterized protein</fullName>
    </submittedName>
</protein>
<keyword evidence="1" id="KW-0812">Transmembrane</keyword>
<keyword evidence="1" id="KW-1133">Transmembrane helix</keyword>
<dbReference type="Proteomes" id="UP000503447">
    <property type="component" value="Chromosome"/>
</dbReference>
<feature type="transmembrane region" description="Helical" evidence="1">
    <location>
        <begin position="12"/>
        <end position="34"/>
    </location>
</feature>
<accession>A0A6M5Z433</accession>
<proteinExistence type="predicted"/>
<evidence type="ECO:0000313" key="3">
    <source>
        <dbReference type="Proteomes" id="UP000503447"/>
    </source>
</evidence>
<gene>
    <name evidence="2" type="ORF">FTUN_8819</name>
</gene>
<keyword evidence="3" id="KW-1185">Reference proteome</keyword>
<dbReference type="AlphaFoldDB" id="A0A6M5Z433"/>
<evidence type="ECO:0000313" key="2">
    <source>
        <dbReference type="EMBL" id="QJX01180.1"/>
    </source>
</evidence>
<name>A0A6M5Z433_9BACT</name>